<accession>A0ABR1WKG7</accession>
<evidence type="ECO:0000313" key="2">
    <source>
        <dbReference type="EMBL" id="KAK8084026.1"/>
    </source>
</evidence>
<protein>
    <submittedName>
        <fullName evidence="2">Uncharacterized protein</fullName>
    </submittedName>
</protein>
<sequence>MRKTSSPTSAVPSQSQAPAEMDREPDWQKEMRSVLATKAAGPTQTRAMLPITWKSGWSPATVKALLHEAVTKMVSGKVPLLQFSVPGDISWQDFHPTPTDPSYESTMEKVLMGPPVTQERVMAFKCFMFVYIWTTQRAVLYGAHEEALYRARFTEKSINDLKHCETVAELHDAIQGLVEEKL</sequence>
<gene>
    <name evidence="2" type="ORF">PG996_002807</name>
</gene>
<name>A0ABR1WKG7_9PEZI</name>
<dbReference type="Proteomes" id="UP001446871">
    <property type="component" value="Unassembled WGS sequence"/>
</dbReference>
<feature type="region of interest" description="Disordered" evidence="1">
    <location>
        <begin position="1"/>
        <end position="28"/>
    </location>
</feature>
<dbReference type="EMBL" id="JAQQWM010000001">
    <property type="protein sequence ID" value="KAK8084026.1"/>
    <property type="molecule type" value="Genomic_DNA"/>
</dbReference>
<feature type="compositionally biased region" description="Polar residues" evidence="1">
    <location>
        <begin position="1"/>
        <end position="17"/>
    </location>
</feature>
<evidence type="ECO:0000256" key="1">
    <source>
        <dbReference type="SAM" id="MobiDB-lite"/>
    </source>
</evidence>
<proteinExistence type="predicted"/>
<evidence type="ECO:0000313" key="3">
    <source>
        <dbReference type="Proteomes" id="UP001446871"/>
    </source>
</evidence>
<keyword evidence="3" id="KW-1185">Reference proteome</keyword>
<reference evidence="2 3" key="1">
    <citation type="submission" date="2023-01" db="EMBL/GenBank/DDBJ databases">
        <title>Analysis of 21 Apiospora genomes using comparative genomics revels a genus with tremendous synthesis potential of carbohydrate active enzymes and secondary metabolites.</title>
        <authorList>
            <person name="Sorensen T."/>
        </authorList>
    </citation>
    <scope>NUCLEOTIDE SEQUENCE [LARGE SCALE GENOMIC DNA]</scope>
    <source>
        <strain evidence="2 3">CBS 83171</strain>
    </source>
</reference>
<comment type="caution">
    <text evidence="2">The sequence shown here is derived from an EMBL/GenBank/DDBJ whole genome shotgun (WGS) entry which is preliminary data.</text>
</comment>
<organism evidence="2 3">
    <name type="scientific">Apiospora saccharicola</name>
    <dbReference type="NCBI Taxonomy" id="335842"/>
    <lineage>
        <taxon>Eukaryota</taxon>
        <taxon>Fungi</taxon>
        <taxon>Dikarya</taxon>
        <taxon>Ascomycota</taxon>
        <taxon>Pezizomycotina</taxon>
        <taxon>Sordariomycetes</taxon>
        <taxon>Xylariomycetidae</taxon>
        <taxon>Amphisphaeriales</taxon>
        <taxon>Apiosporaceae</taxon>
        <taxon>Apiospora</taxon>
    </lineage>
</organism>